<dbReference type="InterPro" id="IPR041490">
    <property type="entry name" value="KstR2_TetR_C"/>
</dbReference>
<dbReference type="STRING" id="198092.SAMN02745194_02434"/>
<dbReference type="Pfam" id="PF00440">
    <property type="entry name" value="TetR_N"/>
    <property type="match status" value="1"/>
</dbReference>
<accession>A0A1M6IWV7</accession>
<organism evidence="7 8">
    <name type="scientific">Muricoccus roseus</name>
    <dbReference type="NCBI Taxonomy" id="198092"/>
    <lineage>
        <taxon>Bacteria</taxon>
        <taxon>Pseudomonadati</taxon>
        <taxon>Pseudomonadota</taxon>
        <taxon>Alphaproteobacteria</taxon>
        <taxon>Acetobacterales</taxon>
        <taxon>Roseomonadaceae</taxon>
        <taxon>Muricoccus</taxon>
    </lineage>
</organism>
<feature type="domain" description="HTH tetR-type" evidence="6">
    <location>
        <begin position="25"/>
        <end position="85"/>
    </location>
</feature>
<dbReference type="SUPFAM" id="SSF46689">
    <property type="entry name" value="Homeodomain-like"/>
    <property type="match status" value="1"/>
</dbReference>
<dbReference type="OrthoDB" id="9779746at2"/>
<dbReference type="PRINTS" id="PR00455">
    <property type="entry name" value="HTHTETR"/>
</dbReference>
<dbReference type="Gene3D" id="1.10.357.10">
    <property type="entry name" value="Tetracycline Repressor, domain 2"/>
    <property type="match status" value="1"/>
</dbReference>
<keyword evidence="4" id="KW-0804">Transcription</keyword>
<protein>
    <submittedName>
        <fullName evidence="7">Transcriptional regulator, TetR family</fullName>
    </submittedName>
</protein>
<dbReference type="InterPro" id="IPR050109">
    <property type="entry name" value="HTH-type_TetR-like_transc_reg"/>
</dbReference>
<dbReference type="InterPro" id="IPR023772">
    <property type="entry name" value="DNA-bd_HTH_TetR-type_CS"/>
</dbReference>
<keyword evidence="2" id="KW-0805">Transcription regulation</keyword>
<dbReference type="PROSITE" id="PS50977">
    <property type="entry name" value="HTH_TETR_2"/>
    <property type="match status" value="1"/>
</dbReference>
<evidence type="ECO:0000259" key="6">
    <source>
        <dbReference type="PROSITE" id="PS50977"/>
    </source>
</evidence>
<dbReference type="InterPro" id="IPR009057">
    <property type="entry name" value="Homeodomain-like_sf"/>
</dbReference>
<sequence length="219" mass="24106">MNRTASVKKPARWADAVPAREAQFETKRRALVREAARAFGRRGFHNTSLEEIAEALGVTKPALYRYVRTKHEILYEAKAIAFDAGAEARKAAFAATEDPLERLRLYIVHYIDLVTSELGSYAVLAEPVTSLPPEYAEPIRARMREADRALRDMVQAAMDAGSISPGDPKLAVAFFMGAINHIARWYMPDGPLTGRQIGEAFAGFVLNGLRGSVGADKKT</sequence>
<dbReference type="Proteomes" id="UP000184387">
    <property type="component" value="Unassembled WGS sequence"/>
</dbReference>
<evidence type="ECO:0000256" key="3">
    <source>
        <dbReference type="ARBA" id="ARBA00023125"/>
    </source>
</evidence>
<evidence type="ECO:0000256" key="5">
    <source>
        <dbReference type="PROSITE-ProRule" id="PRU00335"/>
    </source>
</evidence>
<evidence type="ECO:0000256" key="2">
    <source>
        <dbReference type="ARBA" id="ARBA00023015"/>
    </source>
</evidence>
<dbReference type="SUPFAM" id="SSF48498">
    <property type="entry name" value="Tetracyclin repressor-like, C-terminal domain"/>
    <property type="match status" value="1"/>
</dbReference>
<dbReference type="PANTHER" id="PTHR30055">
    <property type="entry name" value="HTH-TYPE TRANSCRIPTIONAL REGULATOR RUTR"/>
    <property type="match status" value="1"/>
</dbReference>
<feature type="DNA-binding region" description="H-T-H motif" evidence="5">
    <location>
        <begin position="48"/>
        <end position="67"/>
    </location>
</feature>
<dbReference type="RefSeq" id="WP_086062150.1">
    <property type="nucleotide sequence ID" value="NZ_FQZF01000013.1"/>
</dbReference>
<keyword evidence="1" id="KW-0678">Repressor</keyword>
<reference evidence="7 8" key="1">
    <citation type="submission" date="2016-11" db="EMBL/GenBank/DDBJ databases">
        <authorList>
            <person name="Jaros S."/>
            <person name="Januszkiewicz K."/>
            <person name="Wedrychowicz H."/>
        </authorList>
    </citation>
    <scope>NUCLEOTIDE SEQUENCE [LARGE SCALE GENOMIC DNA]</scope>
    <source>
        <strain evidence="7 8">DSM 14916</strain>
    </source>
</reference>
<evidence type="ECO:0000256" key="4">
    <source>
        <dbReference type="ARBA" id="ARBA00023163"/>
    </source>
</evidence>
<name>A0A1M6IWV7_9PROT</name>
<dbReference type="PANTHER" id="PTHR30055:SF175">
    <property type="entry name" value="HTH-TYPE TRANSCRIPTIONAL REPRESSOR KSTR2"/>
    <property type="match status" value="1"/>
</dbReference>
<dbReference type="Pfam" id="PF17932">
    <property type="entry name" value="TetR_C_24"/>
    <property type="match status" value="1"/>
</dbReference>
<proteinExistence type="predicted"/>
<dbReference type="InterPro" id="IPR001647">
    <property type="entry name" value="HTH_TetR"/>
</dbReference>
<gene>
    <name evidence="7" type="ORF">SAMN02745194_02434</name>
</gene>
<dbReference type="AlphaFoldDB" id="A0A1M6IWV7"/>
<keyword evidence="3 5" id="KW-0238">DNA-binding</keyword>
<evidence type="ECO:0000313" key="8">
    <source>
        <dbReference type="Proteomes" id="UP000184387"/>
    </source>
</evidence>
<dbReference type="GO" id="GO:0000976">
    <property type="term" value="F:transcription cis-regulatory region binding"/>
    <property type="evidence" value="ECO:0007669"/>
    <property type="project" value="TreeGrafter"/>
</dbReference>
<dbReference type="PROSITE" id="PS01081">
    <property type="entry name" value="HTH_TETR_1"/>
    <property type="match status" value="1"/>
</dbReference>
<dbReference type="EMBL" id="FQZF01000013">
    <property type="protein sequence ID" value="SHJ38928.1"/>
    <property type="molecule type" value="Genomic_DNA"/>
</dbReference>
<dbReference type="InterPro" id="IPR036271">
    <property type="entry name" value="Tet_transcr_reg_TetR-rel_C_sf"/>
</dbReference>
<dbReference type="GO" id="GO:0003700">
    <property type="term" value="F:DNA-binding transcription factor activity"/>
    <property type="evidence" value="ECO:0007669"/>
    <property type="project" value="TreeGrafter"/>
</dbReference>
<evidence type="ECO:0000256" key="1">
    <source>
        <dbReference type="ARBA" id="ARBA00022491"/>
    </source>
</evidence>
<keyword evidence="8" id="KW-1185">Reference proteome</keyword>
<dbReference type="Gene3D" id="1.10.10.60">
    <property type="entry name" value="Homeodomain-like"/>
    <property type="match status" value="1"/>
</dbReference>
<evidence type="ECO:0000313" key="7">
    <source>
        <dbReference type="EMBL" id="SHJ38928.1"/>
    </source>
</evidence>